<evidence type="ECO:0000256" key="2">
    <source>
        <dbReference type="RuleBase" id="RU003876"/>
    </source>
</evidence>
<dbReference type="InterPro" id="IPR002164">
    <property type="entry name" value="NAP_family"/>
</dbReference>
<organism evidence="4 5">
    <name type="scientific">Wolfiporia cocos (strain MD-104)</name>
    <name type="common">Brown rot fungus</name>
    <dbReference type="NCBI Taxonomy" id="742152"/>
    <lineage>
        <taxon>Eukaryota</taxon>
        <taxon>Fungi</taxon>
        <taxon>Dikarya</taxon>
        <taxon>Basidiomycota</taxon>
        <taxon>Agaricomycotina</taxon>
        <taxon>Agaricomycetes</taxon>
        <taxon>Polyporales</taxon>
        <taxon>Phaeolaceae</taxon>
        <taxon>Wolfiporia</taxon>
    </lineage>
</organism>
<comment type="similarity">
    <text evidence="1 2">Belongs to the nucleosome assembly protein (NAP) family.</text>
</comment>
<dbReference type="OMA" id="WPVALMN"/>
<sequence length="271" mass="31043">MSAQGTKRASPGASLPKDPLGNVELSDEHATKLQGWQKDMSRIELIVERYSLNASLPAFEKRRAIAKDISRFWGVALMNHPTLAMHAQHHLDQVALSYLEDLWIVRDPREPRVFTIEFHFKENPFFSNSVLKKEYKYLAPPAAADEKPDADGITPSMLEFSWERDVEPQAMKIEWKDSAKILTKLHPRVPGEDGDDMPAEPGSFFNYFEIAEDPFDIGILLANEVFPEAIDYFLGRMNPEYDSEEDDSESEDDEDEDEIDLEQPRAKKQKK</sequence>
<keyword evidence="5" id="KW-1185">Reference proteome</keyword>
<evidence type="ECO:0000256" key="1">
    <source>
        <dbReference type="ARBA" id="ARBA00009947"/>
    </source>
</evidence>
<evidence type="ECO:0000313" key="4">
    <source>
        <dbReference type="EMBL" id="PCH33357.1"/>
    </source>
</evidence>
<feature type="region of interest" description="Disordered" evidence="3">
    <location>
        <begin position="1"/>
        <end position="23"/>
    </location>
</feature>
<dbReference type="OrthoDB" id="19419at2759"/>
<dbReference type="EMBL" id="KB467831">
    <property type="protein sequence ID" value="PCH33357.1"/>
    <property type="molecule type" value="Genomic_DNA"/>
</dbReference>
<feature type="compositionally biased region" description="Acidic residues" evidence="3">
    <location>
        <begin position="241"/>
        <end position="261"/>
    </location>
</feature>
<dbReference type="GO" id="GO:0005634">
    <property type="term" value="C:nucleus"/>
    <property type="evidence" value="ECO:0007669"/>
    <property type="project" value="InterPro"/>
</dbReference>
<dbReference type="AlphaFoldDB" id="A0A2H3JBM7"/>
<dbReference type="Gene3D" id="3.30.1120.90">
    <property type="entry name" value="Nucleosome assembly protein"/>
    <property type="match status" value="1"/>
</dbReference>
<protein>
    <recommendedName>
        <fullName evidence="6">Nucleosome assembly protein</fullName>
    </recommendedName>
</protein>
<dbReference type="STRING" id="742152.A0A2H3JBM7"/>
<evidence type="ECO:0000313" key="5">
    <source>
        <dbReference type="Proteomes" id="UP000218811"/>
    </source>
</evidence>
<evidence type="ECO:0008006" key="6">
    <source>
        <dbReference type="Google" id="ProtNLM"/>
    </source>
</evidence>
<dbReference type="SUPFAM" id="SSF143113">
    <property type="entry name" value="NAP-like"/>
    <property type="match status" value="1"/>
</dbReference>
<evidence type="ECO:0000256" key="3">
    <source>
        <dbReference type="SAM" id="MobiDB-lite"/>
    </source>
</evidence>
<accession>A0A2H3JBM7</accession>
<feature type="region of interest" description="Disordered" evidence="3">
    <location>
        <begin position="237"/>
        <end position="271"/>
    </location>
</feature>
<dbReference type="InterPro" id="IPR037231">
    <property type="entry name" value="NAP-like_sf"/>
</dbReference>
<reference evidence="4 5" key="1">
    <citation type="journal article" date="2012" name="Science">
        <title>The Paleozoic origin of enzymatic lignin decomposition reconstructed from 31 fungal genomes.</title>
        <authorList>
            <person name="Floudas D."/>
            <person name="Binder M."/>
            <person name="Riley R."/>
            <person name="Barry K."/>
            <person name="Blanchette R.A."/>
            <person name="Henrissat B."/>
            <person name="Martinez A.T."/>
            <person name="Otillar R."/>
            <person name="Spatafora J.W."/>
            <person name="Yadav J.S."/>
            <person name="Aerts A."/>
            <person name="Benoit I."/>
            <person name="Boyd A."/>
            <person name="Carlson A."/>
            <person name="Copeland A."/>
            <person name="Coutinho P.M."/>
            <person name="de Vries R.P."/>
            <person name="Ferreira P."/>
            <person name="Findley K."/>
            <person name="Foster B."/>
            <person name="Gaskell J."/>
            <person name="Glotzer D."/>
            <person name="Gorecki P."/>
            <person name="Heitman J."/>
            <person name="Hesse C."/>
            <person name="Hori C."/>
            <person name="Igarashi K."/>
            <person name="Jurgens J.A."/>
            <person name="Kallen N."/>
            <person name="Kersten P."/>
            <person name="Kohler A."/>
            <person name="Kuees U."/>
            <person name="Kumar T.K.A."/>
            <person name="Kuo A."/>
            <person name="LaButti K."/>
            <person name="Larrondo L.F."/>
            <person name="Lindquist E."/>
            <person name="Ling A."/>
            <person name="Lombard V."/>
            <person name="Lucas S."/>
            <person name="Lundell T."/>
            <person name="Martin R."/>
            <person name="McLaughlin D.J."/>
            <person name="Morgenstern I."/>
            <person name="Morin E."/>
            <person name="Murat C."/>
            <person name="Nagy L.G."/>
            <person name="Nolan M."/>
            <person name="Ohm R.A."/>
            <person name="Patyshakuliyeva A."/>
            <person name="Rokas A."/>
            <person name="Ruiz-Duenas F.J."/>
            <person name="Sabat G."/>
            <person name="Salamov A."/>
            <person name="Samejima M."/>
            <person name="Schmutz J."/>
            <person name="Slot J.C."/>
            <person name="St John F."/>
            <person name="Stenlid J."/>
            <person name="Sun H."/>
            <person name="Sun S."/>
            <person name="Syed K."/>
            <person name="Tsang A."/>
            <person name="Wiebenga A."/>
            <person name="Young D."/>
            <person name="Pisabarro A."/>
            <person name="Eastwood D.C."/>
            <person name="Martin F."/>
            <person name="Cullen D."/>
            <person name="Grigoriev I.V."/>
            <person name="Hibbett D.S."/>
        </authorList>
    </citation>
    <scope>NUCLEOTIDE SEQUENCE [LARGE SCALE GENOMIC DNA]</scope>
    <source>
        <strain evidence="4 5">MD-104</strain>
    </source>
</reference>
<dbReference type="PANTHER" id="PTHR11875">
    <property type="entry name" value="TESTIS-SPECIFIC Y-ENCODED PROTEIN"/>
    <property type="match status" value="1"/>
</dbReference>
<dbReference type="GO" id="GO:0006334">
    <property type="term" value="P:nucleosome assembly"/>
    <property type="evidence" value="ECO:0007669"/>
    <property type="project" value="InterPro"/>
</dbReference>
<dbReference type="Proteomes" id="UP000218811">
    <property type="component" value="Unassembled WGS sequence"/>
</dbReference>
<dbReference type="Pfam" id="PF00956">
    <property type="entry name" value="NAP"/>
    <property type="match status" value="1"/>
</dbReference>
<gene>
    <name evidence="4" type="ORF">WOLCODRAFT_135080</name>
</gene>
<proteinExistence type="inferred from homology"/>
<name>A0A2H3JBM7_WOLCO</name>